<dbReference type="Proteomes" id="UP000198211">
    <property type="component" value="Unassembled WGS sequence"/>
</dbReference>
<dbReference type="GO" id="GO:0003964">
    <property type="term" value="F:RNA-directed DNA polymerase activity"/>
    <property type="evidence" value="ECO:0007669"/>
    <property type="project" value="UniProtKB-KW"/>
</dbReference>
<name>A0A225WEH7_9STRA</name>
<sequence length="369" mass="41744">MLVPILTKLYRVWYAAGCFPVSFLQADIFCIKKNGDGGNPLNYRPLALLNTDYKILTRLLTSIICPTLEKRISLQQNGFVPGRDIHDTIDYFLAAKRVAATSSEHRNALALLLDFAKAYDSLERDFLYQARRRHGYPEHFVTVIKSLHTGTTVRFLANGEHSRTLTVTRGIRQGFHHMAPLLFILALEPLYQRVMREPTLRGVVIRTQNAKFTLGIAGYADDTTIYLRTPDGVVTLLAITDLFGTASGLCLNHAKTIAIMLHHDGFTTTTAWVWSIQLQPVTKQCRYLGIQVDSRSDVGAMWILARKQLLLRLRLPCHKLISVDQRSRVAAAVIIPKLLFIARHAWPNTDIVDMFTARIKAFVWSGVFR</sequence>
<evidence type="ECO:0000313" key="2">
    <source>
        <dbReference type="EMBL" id="OWZ15270.1"/>
    </source>
</evidence>
<dbReference type="EMBL" id="NBNE01001161">
    <property type="protein sequence ID" value="OWZ15270.1"/>
    <property type="molecule type" value="Genomic_DNA"/>
</dbReference>
<keyword evidence="2" id="KW-0695">RNA-directed DNA polymerase</keyword>
<dbReference type="STRING" id="4795.A0A225WEH7"/>
<keyword evidence="3" id="KW-1185">Reference proteome</keyword>
<gene>
    <name evidence="2" type="ORF">PHMEG_00011122</name>
</gene>
<proteinExistence type="predicted"/>
<accession>A0A225WEH7</accession>
<dbReference type="InterPro" id="IPR000477">
    <property type="entry name" value="RT_dom"/>
</dbReference>
<dbReference type="PROSITE" id="PS50878">
    <property type="entry name" value="RT_POL"/>
    <property type="match status" value="1"/>
</dbReference>
<dbReference type="Pfam" id="PF00078">
    <property type="entry name" value="RVT_1"/>
    <property type="match status" value="1"/>
</dbReference>
<evidence type="ECO:0000259" key="1">
    <source>
        <dbReference type="PROSITE" id="PS50878"/>
    </source>
</evidence>
<protein>
    <submittedName>
        <fullName evidence="2">Reverse transcriptase</fullName>
    </submittedName>
</protein>
<dbReference type="InterPro" id="IPR043502">
    <property type="entry name" value="DNA/RNA_pol_sf"/>
</dbReference>
<dbReference type="AlphaFoldDB" id="A0A225WEH7"/>
<organism evidence="2 3">
    <name type="scientific">Phytophthora megakarya</name>
    <dbReference type="NCBI Taxonomy" id="4795"/>
    <lineage>
        <taxon>Eukaryota</taxon>
        <taxon>Sar</taxon>
        <taxon>Stramenopiles</taxon>
        <taxon>Oomycota</taxon>
        <taxon>Peronosporomycetes</taxon>
        <taxon>Peronosporales</taxon>
        <taxon>Peronosporaceae</taxon>
        <taxon>Phytophthora</taxon>
    </lineage>
</organism>
<dbReference type="CDD" id="cd01650">
    <property type="entry name" value="RT_nLTR_like"/>
    <property type="match status" value="1"/>
</dbReference>
<comment type="caution">
    <text evidence="2">The sequence shown here is derived from an EMBL/GenBank/DDBJ whole genome shotgun (WGS) entry which is preliminary data.</text>
</comment>
<dbReference type="PANTHER" id="PTHR19446">
    <property type="entry name" value="REVERSE TRANSCRIPTASES"/>
    <property type="match status" value="1"/>
</dbReference>
<reference evidence="3" key="1">
    <citation type="submission" date="2017-03" db="EMBL/GenBank/DDBJ databases">
        <title>Phytopthora megakarya and P. palmivora, two closely related causual agents of cacao black pod achieved similar genome size and gene model numbers by different mechanisms.</title>
        <authorList>
            <person name="Ali S."/>
            <person name="Shao J."/>
            <person name="Larry D.J."/>
            <person name="Kronmiller B."/>
            <person name="Shen D."/>
            <person name="Strem M.D."/>
            <person name="Melnick R.L."/>
            <person name="Guiltinan M.J."/>
            <person name="Tyler B.M."/>
            <person name="Meinhardt L.W."/>
            <person name="Bailey B.A."/>
        </authorList>
    </citation>
    <scope>NUCLEOTIDE SEQUENCE [LARGE SCALE GENOMIC DNA]</scope>
    <source>
        <strain evidence="3">zdho120</strain>
    </source>
</reference>
<feature type="domain" description="Reverse transcriptase" evidence="1">
    <location>
        <begin position="12"/>
        <end position="292"/>
    </location>
</feature>
<dbReference type="SUPFAM" id="SSF56672">
    <property type="entry name" value="DNA/RNA polymerases"/>
    <property type="match status" value="1"/>
</dbReference>
<evidence type="ECO:0000313" key="3">
    <source>
        <dbReference type="Proteomes" id="UP000198211"/>
    </source>
</evidence>
<dbReference type="OrthoDB" id="410104at2759"/>
<keyword evidence="2" id="KW-0548">Nucleotidyltransferase</keyword>
<keyword evidence="2" id="KW-0808">Transferase</keyword>